<feature type="region of interest" description="Disordered" evidence="3">
    <location>
        <begin position="374"/>
        <end position="523"/>
    </location>
</feature>
<keyword evidence="7" id="KW-1185">Reference proteome</keyword>
<feature type="compositionally biased region" description="Polar residues" evidence="3">
    <location>
        <begin position="1137"/>
        <end position="1149"/>
    </location>
</feature>
<feature type="compositionally biased region" description="Polar residues" evidence="3">
    <location>
        <begin position="418"/>
        <end position="459"/>
    </location>
</feature>
<organism evidence="6 7">
    <name type="scientific">Batrachochytrium salamandrivorans</name>
    <dbReference type="NCBI Taxonomy" id="1357716"/>
    <lineage>
        <taxon>Eukaryota</taxon>
        <taxon>Fungi</taxon>
        <taxon>Fungi incertae sedis</taxon>
        <taxon>Chytridiomycota</taxon>
        <taxon>Chytridiomycota incertae sedis</taxon>
        <taxon>Chytridiomycetes</taxon>
        <taxon>Rhizophydiales</taxon>
        <taxon>Rhizophydiales incertae sedis</taxon>
        <taxon>Batrachochytrium</taxon>
    </lineage>
</organism>
<dbReference type="Gene3D" id="1.20.900.10">
    <property type="entry name" value="Dbl homology (DH) domain"/>
    <property type="match status" value="2"/>
</dbReference>
<dbReference type="SUPFAM" id="SSF48065">
    <property type="entry name" value="DBL homology domain (DH-domain)"/>
    <property type="match status" value="1"/>
</dbReference>
<dbReference type="Pfam" id="PF13855">
    <property type="entry name" value="LRR_8"/>
    <property type="match status" value="1"/>
</dbReference>
<feature type="compositionally biased region" description="Low complexity" evidence="3">
    <location>
        <begin position="944"/>
        <end position="962"/>
    </location>
</feature>
<dbReference type="InterPro" id="IPR035899">
    <property type="entry name" value="DBL_dom_sf"/>
</dbReference>
<feature type="compositionally biased region" description="Polar residues" evidence="3">
    <location>
        <begin position="847"/>
        <end position="857"/>
    </location>
</feature>
<dbReference type="PANTHER" id="PTHR12673">
    <property type="entry name" value="FACIOGENITAL DYSPLASIA PROTEIN"/>
    <property type="match status" value="1"/>
</dbReference>
<keyword evidence="1" id="KW-0433">Leucine-rich repeat</keyword>
<evidence type="ECO:0000256" key="3">
    <source>
        <dbReference type="SAM" id="MobiDB-lite"/>
    </source>
</evidence>
<dbReference type="Pfam" id="PF00621">
    <property type="entry name" value="RhoGEF"/>
    <property type="match status" value="2"/>
</dbReference>
<evidence type="ECO:0000256" key="4">
    <source>
        <dbReference type="SAM" id="Phobius"/>
    </source>
</evidence>
<feature type="compositionally biased region" description="Pro residues" evidence="3">
    <location>
        <begin position="862"/>
        <end position="872"/>
    </location>
</feature>
<protein>
    <recommendedName>
        <fullName evidence="5">DH domain-containing protein</fullName>
    </recommendedName>
</protein>
<dbReference type="SMART" id="SM00325">
    <property type="entry name" value="RhoGEF"/>
    <property type="match status" value="1"/>
</dbReference>
<accession>A0ABQ8FER0</accession>
<feature type="compositionally biased region" description="Low complexity" evidence="3">
    <location>
        <begin position="1821"/>
        <end position="1837"/>
    </location>
</feature>
<keyword evidence="2" id="KW-0677">Repeat</keyword>
<feature type="region of interest" description="Disordered" evidence="3">
    <location>
        <begin position="751"/>
        <end position="791"/>
    </location>
</feature>
<dbReference type="InterPro" id="IPR032675">
    <property type="entry name" value="LRR_dom_sf"/>
</dbReference>
<dbReference type="InterPro" id="IPR051092">
    <property type="entry name" value="FYVE_RhoGEF_PH"/>
</dbReference>
<evidence type="ECO:0000313" key="6">
    <source>
        <dbReference type="EMBL" id="KAH6597030.1"/>
    </source>
</evidence>
<keyword evidence="4" id="KW-0812">Transmembrane</keyword>
<feature type="region of interest" description="Disordered" evidence="3">
    <location>
        <begin position="154"/>
        <end position="179"/>
    </location>
</feature>
<feature type="region of interest" description="Disordered" evidence="3">
    <location>
        <begin position="1272"/>
        <end position="1305"/>
    </location>
</feature>
<dbReference type="PROSITE" id="PS51450">
    <property type="entry name" value="LRR"/>
    <property type="match status" value="2"/>
</dbReference>
<feature type="region of interest" description="Disordered" evidence="3">
    <location>
        <begin position="1629"/>
        <end position="1656"/>
    </location>
</feature>
<feature type="region of interest" description="Disordered" evidence="3">
    <location>
        <begin position="327"/>
        <end position="352"/>
    </location>
</feature>
<feature type="transmembrane region" description="Helical" evidence="4">
    <location>
        <begin position="33"/>
        <end position="65"/>
    </location>
</feature>
<sequence>MTTTTTMATTTMTTTATMTLSDVAARAASWLKWILWTTVAVVVFVALGMLQTVALQSLYVATLLLQGVERAVWMNRAAGLDASVGMDPSIGMDPSVGTVMPYWCMDYVLFAVRHSVLLCVVGSVAATLYLLSADCKTLGESKTINSSTLCSNKTSSSTTTTINNKTSSNSTTTNNTTSNNNNKILNLSYKSDPVELALQSWNPCCTATPITTTEGATVIGTTTTGTTGTTTTTTTTTNNNSCDCCSLSTTDTSDLLSCPICSMPTASAAHRHSGPSAAFALPVARKVPLAGLSSASIKERDGKKKAASTINTTVASTMNTTTMSAASHKLTSAARPPGFRAPSTLNSTTQSTIGTIKSTITSTGLPTKPTIGVTESAGIATKSTTSSTLSTGIPTRSTIGSTPSTSSTGLPTKPTIGVTESTGIPTKSTIGVTGSTKSTGIPTKSTTGATGISTKPTIGSTPSTAASRKAAASKYSTSLRTRTPSSTAASTSTAIPNNTLLNTRPFSQPKLAPELRTSSTPSNITTKLIDTPCITKHATSTSLADAASTTDALSLLASTKLALKLVENLKDSDRHNDITPVSLNPSPSIAHITKHTTATSSSKASISKEKAGSGDALPEKVVSAETIKKVDANLLPQTKSDLGFCSIPAVPVESAPIHKPTVVLERPPPISSNTGIKPATIAAAVHTLESSTDHSSLPCVAKLANSGAPHPKSSLASCTDPSGPSNIKPAAISSVKMAIARFEQATTITTGPTLHSSADSTPHLKGNTFNSKTARSRQVSLSSNMPRSPPRTLAKDLASNILSVYTSPPSVVSLEGLQPTKSIPMISTQIEKEEKLHISEKQLRWATDQSNPSSTATLYVPESPPPDIPPHSSPQMNPLATDHQSLKPLQLKSDPAVVVQTSLLNSPPLRPTLSPTQPTPTVINDPTNYTISANENSILTNQQLQLHHQPQKQSPSSHSQLPNYSRISPGSSMNLQGGVRHLPKHHRNANIASTSSLLSSTLQPTELFDPDDEMITVRRTFSLDEIGKRTKEHHQEIQNQQHMHREYRHGVNTDISECHLGSLNHPQTIQMHDRLALTDSRNRIPTTGPPSRGRARQRCVTAPGLNAGRDGGRDWSLSPLSASVSDSFARSLFADLSNSQRRSSNTDGISSESNESIEPNNDSLDMGLDIGFDLALGIRSGFAFRDTKKSQPFSIGMAYIDSRGDDSFDTEMYQPSDDHEPNGDIDPFISKNDLSHSPAGSLPSPPPLAVLSLTLPAVINNPDPQFASLIKQENESHSPPPPSPPPRSPPMQHSHHQHHHQRPYSPDCYLDSSSLSLFPSSLSHGLTRLILDNNAIQIIPESAFEVLVDLRVLSMANNHLVMLPSSIGLLSKLERLCMRNNRLESLPIELADLTSLHILDLGGNKLKYLEPRLFLRMNQLHTLILSSNHLRHLPPSLGYLAPSLCAFYVFNNPFSHPFCDLVEPVIQAFPAVLPTPDQLYGAPLSDVFNDASPKDSGIDFKPLDHTKKYTTESRSSQEQAYIPSTDRLHDPYTDMHGTNAPRRINGHSPVHIPISSQPHPTHTIQSIRPFYPGHGYLLRLLGFLRDELDLSRNTTSNTANSATSDMTASSRLTSTSLSTLLNVTRLPGSFASDSKSNRSSATVESMGSDDTTIYSASPERIRTNTDNNVPPQLLSPLSPMPSGTDKRRFIIAEFVSTETTYVDELCVLCDLYLYPLTHSEFMSAYDIETIFTTVLDPILAYHRDYFLPGMRYITQTDKCSLGAFFSASCEFLLDHYTVYMNNFDQSAAYIKHLETMATQSAKGLTGLLLLNKGGSFGSSNQSNSFSGASNNGHRSVSGNGGNGFNSNGVNNNNNNNISNGMGVSSMLASLSSTASAKRASSRKFASFLKQTKLDPRHTQMSFGSYLVLPIQRLPRYKLLLDLLVKETDPSHPEYECLVQAANDMRRTVELCNESKRLWDSLAYDNDRVRDARQRIKICPGSLNTGLLTHPSRSNYRNSHNVDVSSSSIHNRHNTLAATPLLLIPPQRVLIKSSHANDLRVLKYVESVTATHVLDAHLVCHGKLAKHRVHACHALREHRFNVVVAGSSLHNGPFDDMISQRGAREIEAGGAVAMYGVPLTQGKRCFLVLFSDVLCWCSSASVATGSAANASSASLGTPSAAAASSGKWDMETHHGTGGWGGPMQLIKVFGRGSGRHDKMPAVFAEMWPVLDADPRLSGREAVMRISDLDGVLYVRGALAEISSWVDAIRHMSG</sequence>
<feature type="compositionally biased region" description="Basic residues" evidence="3">
    <location>
        <begin position="1293"/>
        <end position="1302"/>
    </location>
</feature>
<feature type="region of interest" description="Disordered" evidence="3">
    <location>
        <begin position="1821"/>
        <end position="1857"/>
    </location>
</feature>
<evidence type="ECO:0000259" key="5">
    <source>
        <dbReference type="PROSITE" id="PS50010"/>
    </source>
</evidence>
<dbReference type="SMART" id="SM00369">
    <property type="entry name" value="LRR_TYP"/>
    <property type="match status" value="5"/>
</dbReference>
<proteinExistence type="predicted"/>
<feature type="compositionally biased region" description="Polar residues" evidence="3">
    <location>
        <begin position="751"/>
        <end position="760"/>
    </location>
</feature>
<evidence type="ECO:0000313" key="7">
    <source>
        <dbReference type="Proteomes" id="UP001648503"/>
    </source>
</evidence>
<feature type="compositionally biased region" description="Low complexity" evidence="3">
    <location>
        <begin position="381"/>
        <end position="415"/>
    </location>
</feature>
<comment type="caution">
    <text evidence="6">The sequence shown here is derived from an EMBL/GenBank/DDBJ whole genome shotgun (WGS) entry which is preliminary data.</text>
</comment>
<feature type="domain" description="DH" evidence="5">
    <location>
        <begin position="1686"/>
        <end position="1954"/>
    </location>
</feature>
<gene>
    <name evidence="6" type="ORF">BASA50_004788</name>
</gene>
<dbReference type="Proteomes" id="UP001648503">
    <property type="component" value="Unassembled WGS sequence"/>
</dbReference>
<dbReference type="Gene3D" id="3.80.10.10">
    <property type="entry name" value="Ribonuclease Inhibitor"/>
    <property type="match status" value="1"/>
</dbReference>
<feature type="compositionally biased region" description="Pro residues" evidence="3">
    <location>
        <begin position="1278"/>
        <end position="1289"/>
    </location>
</feature>
<feature type="region of interest" description="Disordered" evidence="3">
    <location>
        <begin position="1199"/>
        <end position="1243"/>
    </location>
</feature>
<dbReference type="InterPro" id="IPR000219">
    <property type="entry name" value="DH_dom"/>
</dbReference>
<feature type="region of interest" description="Disordered" evidence="3">
    <location>
        <begin position="1137"/>
        <end position="1162"/>
    </location>
</feature>
<feature type="compositionally biased region" description="Polar residues" evidence="3">
    <location>
        <begin position="767"/>
        <end position="786"/>
    </location>
</feature>
<dbReference type="SUPFAM" id="SSF52058">
    <property type="entry name" value="L domain-like"/>
    <property type="match status" value="1"/>
</dbReference>
<feature type="compositionally biased region" description="Polar residues" evidence="3">
    <location>
        <begin position="495"/>
        <end position="506"/>
    </location>
</feature>
<evidence type="ECO:0000256" key="1">
    <source>
        <dbReference type="ARBA" id="ARBA00022614"/>
    </source>
</evidence>
<dbReference type="EMBL" id="JAFCIX010000172">
    <property type="protein sequence ID" value="KAH6597030.1"/>
    <property type="molecule type" value="Genomic_DNA"/>
</dbReference>
<feature type="region of interest" description="Disordered" evidence="3">
    <location>
        <begin position="845"/>
        <end position="881"/>
    </location>
</feature>
<keyword evidence="4" id="KW-1133">Transmembrane helix</keyword>
<feature type="compositionally biased region" description="Polar residues" evidence="3">
    <location>
        <begin position="963"/>
        <end position="975"/>
    </location>
</feature>
<feature type="compositionally biased region" description="Low complexity" evidence="3">
    <location>
        <begin position="460"/>
        <end position="494"/>
    </location>
</feature>
<feature type="region of interest" description="Disordered" evidence="3">
    <location>
        <begin position="944"/>
        <end position="980"/>
    </location>
</feature>
<dbReference type="PROSITE" id="PS50010">
    <property type="entry name" value="DH_2"/>
    <property type="match status" value="1"/>
</dbReference>
<name>A0ABQ8FER0_9FUNG</name>
<reference evidence="6 7" key="1">
    <citation type="submission" date="2021-02" db="EMBL/GenBank/DDBJ databases">
        <title>Variation within the Batrachochytrium salamandrivorans European outbreak.</title>
        <authorList>
            <person name="Kelly M."/>
            <person name="Pasmans F."/>
            <person name="Shea T.P."/>
            <person name="Munoz J.F."/>
            <person name="Carranza S."/>
            <person name="Cuomo C.A."/>
            <person name="Martel A."/>
        </authorList>
    </citation>
    <scope>NUCLEOTIDE SEQUENCE [LARGE SCALE GENOMIC DNA]</scope>
    <source>
        <strain evidence="6 7">AMFP18/2</strain>
    </source>
</reference>
<dbReference type="InterPro" id="IPR003591">
    <property type="entry name" value="Leu-rich_rpt_typical-subtyp"/>
</dbReference>
<dbReference type="InterPro" id="IPR001611">
    <property type="entry name" value="Leu-rich_rpt"/>
</dbReference>
<feature type="compositionally biased region" description="Low complexity" evidence="3">
    <location>
        <begin position="1844"/>
        <end position="1857"/>
    </location>
</feature>
<feature type="compositionally biased region" description="Low complexity" evidence="3">
    <location>
        <begin position="1150"/>
        <end position="1162"/>
    </location>
</feature>
<dbReference type="PANTHER" id="PTHR12673:SF159">
    <property type="entry name" value="LD03170P"/>
    <property type="match status" value="1"/>
</dbReference>
<feature type="compositionally biased region" description="Polar residues" evidence="3">
    <location>
        <begin position="1631"/>
        <end position="1655"/>
    </location>
</feature>
<keyword evidence="4" id="KW-0472">Membrane</keyword>
<evidence type="ECO:0000256" key="2">
    <source>
        <dbReference type="ARBA" id="ARBA00022737"/>
    </source>
</evidence>